<evidence type="ECO:0000256" key="2">
    <source>
        <dbReference type="ARBA" id="ARBA00023295"/>
    </source>
</evidence>
<gene>
    <name evidence="5" type="ORF">LL253_19095</name>
</gene>
<dbReference type="Proteomes" id="UP001198830">
    <property type="component" value="Unassembled WGS sequence"/>
</dbReference>
<dbReference type="Pfam" id="PF02449">
    <property type="entry name" value="Glyco_hydro_42"/>
    <property type="match status" value="1"/>
</dbReference>
<evidence type="ECO:0000313" key="5">
    <source>
        <dbReference type="EMBL" id="MCC4234782.1"/>
    </source>
</evidence>
<dbReference type="InterPro" id="IPR040719">
    <property type="entry name" value="DUF5597"/>
</dbReference>
<keyword evidence="1" id="KW-0378">Hydrolase</keyword>
<reference evidence="5 6" key="1">
    <citation type="submission" date="2021-10" db="EMBL/GenBank/DDBJ databases">
        <title>The diversity and Nitrogen Metabolism of Culturable Nitrate-Utilizing Bacteria Within the Oxygen Minimum Zone of the Changjiang (Yangtze River)Estuary.</title>
        <authorList>
            <person name="Zhang D."/>
            <person name="Zheng J."/>
            <person name="Liu S."/>
            <person name="He W."/>
        </authorList>
    </citation>
    <scope>NUCLEOTIDE SEQUENCE [LARGE SCALE GENOMIC DNA]</scope>
    <source>
        <strain evidence="5 6">FXH275-2</strain>
    </source>
</reference>
<evidence type="ECO:0000256" key="1">
    <source>
        <dbReference type="ARBA" id="ARBA00022801"/>
    </source>
</evidence>
<dbReference type="EMBL" id="JAJGNP010000028">
    <property type="protein sequence ID" value="MCC4234782.1"/>
    <property type="molecule type" value="Genomic_DNA"/>
</dbReference>
<keyword evidence="2" id="KW-0326">Glycosidase</keyword>
<evidence type="ECO:0000259" key="4">
    <source>
        <dbReference type="Pfam" id="PF18120"/>
    </source>
</evidence>
<comment type="caution">
    <text evidence="5">The sequence shown here is derived from an EMBL/GenBank/DDBJ whole genome shotgun (WGS) entry which is preliminary data.</text>
</comment>
<dbReference type="InterPro" id="IPR017853">
    <property type="entry name" value="GH"/>
</dbReference>
<dbReference type="SUPFAM" id="SSF51445">
    <property type="entry name" value="(Trans)glycosidases"/>
    <property type="match status" value="1"/>
</dbReference>
<keyword evidence="6" id="KW-1185">Reference proteome</keyword>
<dbReference type="Gene3D" id="3.20.20.80">
    <property type="entry name" value="Glycosidases"/>
    <property type="match status" value="1"/>
</dbReference>
<accession>A0ABS8HAQ9</accession>
<name>A0ABS8HAQ9_9SPHN</name>
<dbReference type="Gene3D" id="2.60.220.20">
    <property type="entry name" value="putative beta-Galactosidase from caulobacter crescentus"/>
    <property type="match status" value="1"/>
</dbReference>
<dbReference type="InterPro" id="IPR013529">
    <property type="entry name" value="Glyco_hydro_42_N"/>
</dbReference>
<evidence type="ECO:0000259" key="3">
    <source>
        <dbReference type="Pfam" id="PF02449"/>
    </source>
</evidence>
<sequence length="533" mass="58976">MVLLIFCAAAAQPADGATSVPRLEHRDGRHALMVDDAPFLILGAQANNAVNYPAMLDTVWPVLEEIHANTLEIPVAWQQVEPVEGRFDFSYLETLLKQAKEHDKRSILLWFGTWKNTGYSYTPDWVKLDSKRFPRMKTKEGKDHDVLSPHGGQTLAADRKAFVKLMEYLRDHDAQNSVIMVQVENETGSYRVPRDYGPEGDRLFAHSIPGPLSRATGKQGTWAQAFGDQADRAFNTWYVAAYVEAIARAGKAVKPLPMYVNASLAGPSNVPDPAGVASGGPQQDVLDIWKAAAPSIDFQAPDIYDGKSAHVVQYLDKYARPDNALMVPEIGNSLLFARYFYEAIGRGAIGFAPFGMDRSGYFNYPLGAKALDEKVIGAFALPYAMIGSIMRDWARLSYAHPTWGSAKPDDGSPVSTIMGNWKITGEWGQWQFGMKEWKMFAAEPPAAAAEPVGGFALIQLAADEFLLVGDHARVTFEPAPDSPPNGIMLRVEEGQFEQGTWKMTRIWNGDQTDYGLNLTDRPQVLKVTMGHYR</sequence>
<feature type="domain" description="DUF5597" evidence="4">
    <location>
        <begin position="382"/>
        <end position="518"/>
    </location>
</feature>
<dbReference type="RefSeq" id="WP_228228150.1">
    <property type="nucleotide sequence ID" value="NZ_JAJGNP010000028.1"/>
</dbReference>
<organism evidence="5 6">
    <name type="scientific">Sphingobium soli</name>
    <dbReference type="NCBI Taxonomy" id="1591116"/>
    <lineage>
        <taxon>Bacteria</taxon>
        <taxon>Pseudomonadati</taxon>
        <taxon>Pseudomonadota</taxon>
        <taxon>Alphaproteobacteria</taxon>
        <taxon>Sphingomonadales</taxon>
        <taxon>Sphingomonadaceae</taxon>
        <taxon>Sphingobium</taxon>
    </lineage>
</organism>
<dbReference type="Pfam" id="PF18120">
    <property type="entry name" value="DUF5597"/>
    <property type="match status" value="1"/>
</dbReference>
<evidence type="ECO:0000313" key="6">
    <source>
        <dbReference type="Proteomes" id="UP001198830"/>
    </source>
</evidence>
<proteinExistence type="predicted"/>
<protein>
    <submittedName>
        <fullName evidence="5">DUF5597 domain-containing protein</fullName>
    </submittedName>
</protein>
<feature type="domain" description="Glycoside hydrolase family 42 N-terminal" evidence="3">
    <location>
        <begin position="64"/>
        <end position="206"/>
    </location>
</feature>